<organism evidence="13 14">
    <name type="scientific">Cylindrotheca closterium</name>
    <dbReference type="NCBI Taxonomy" id="2856"/>
    <lineage>
        <taxon>Eukaryota</taxon>
        <taxon>Sar</taxon>
        <taxon>Stramenopiles</taxon>
        <taxon>Ochrophyta</taxon>
        <taxon>Bacillariophyta</taxon>
        <taxon>Bacillariophyceae</taxon>
        <taxon>Bacillariophycidae</taxon>
        <taxon>Bacillariales</taxon>
        <taxon>Bacillariaceae</taxon>
        <taxon>Cylindrotheca</taxon>
    </lineage>
</organism>
<dbReference type="InterPro" id="IPR023395">
    <property type="entry name" value="MCP_dom_sf"/>
</dbReference>
<keyword evidence="3" id="KW-0813">Transport</keyword>
<evidence type="ECO:0000256" key="2">
    <source>
        <dbReference type="ARBA" id="ARBA00006375"/>
    </source>
</evidence>
<feature type="region of interest" description="Disordered" evidence="11">
    <location>
        <begin position="351"/>
        <end position="380"/>
    </location>
</feature>
<evidence type="ECO:0000313" key="14">
    <source>
        <dbReference type="Proteomes" id="UP001295423"/>
    </source>
</evidence>
<name>A0AAD2PWR3_9STRA</name>
<evidence type="ECO:0000256" key="11">
    <source>
        <dbReference type="SAM" id="MobiDB-lite"/>
    </source>
</evidence>
<comment type="subcellular location">
    <subcellularLocation>
        <location evidence="1">Mitochondrion inner membrane</location>
        <topology evidence="1">Multi-pass membrane protein</topology>
    </subcellularLocation>
</comment>
<feature type="chain" id="PRO_5041944723" evidence="12">
    <location>
        <begin position="25"/>
        <end position="979"/>
    </location>
</feature>
<evidence type="ECO:0000256" key="4">
    <source>
        <dbReference type="ARBA" id="ARBA00022692"/>
    </source>
</evidence>
<feature type="repeat" description="Solcar" evidence="10">
    <location>
        <begin position="675"/>
        <end position="759"/>
    </location>
</feature>
<evidence type="ECO:0000313" key="13">
    <source>
        <dbReference type="EMBL" id="CAJ1961731.1"/>
    </source>
</evidence>
<evidence type="ECO:0000256" key="9">
    <source>
        <dbReference type="ARBA" id="ARBA00023136"/>
    </source>
</evidence>
<keyword evidence="9 10" id="KW-0472">Membrane</keyword>
<dbReference type="Pfam" id="PF00153">
    <property type="entry name" value="Mito_carr"/>
    <property type="match status" value="3"/>
</dbReference>
<dbReference type="GO" id="GO:1990547">
    <property type="term" value="P:mitochondrial phosphate ion transmembrane transport"/>
    <property type="evidence" value="ECO:0007669"/>
    <property type="project" value="InterPro"/>
</dbReference>
<feature type="repeat" description="Solcar" evidence="10">
    <location>
        <begin position="869"/>
        <end position="952"/>
    </location>
</feature>
<evidence type="ECO:0000256" key="8">
    <source>
        <dbReference type="ARBA" id="ARBA00023128"/>
    </source>
</evidence>
<dbReference type="Proteomes" id="UP001295423">
    <property type="component" value="Unassembled WGS sequence"/>
</dbReference>
<dbReference type="GO" id="GO:0005743">
    <property type="term" value="C:mitochondrial inner membrane"/>
    <property type="evidence" value="ECO:0007669"/>
    <property type="project" value="UniProtKB-SubCell"/>
</dbReference>
<evidence type="ECO:0000256" key="5">
    <source>
        <dbReference type="ARBA" id="ARBA00022737"/>
    </source>
</evidence>
<evidence type="ECO:0000256" key="7">
    <source>
        <dbReference type="ARBA" id="ARBA00022989"/>
    </source>
</evidence>
<dbReference type="PANTHER" id="PTHR45671">
    <property type="entry name" value="SOLUTE CARRIER FAMILY 25 (MITOCHONDRIAL CARRIER PHOSPHATE CARRIER), MEMBER 3, LIKE-RELATED-RELATED"/>
    <property type="match status" value="1"/>
</dbReference>
<evidence type="ECO:0000256" key="10">
    <source>
        <dbReference type="PROSITE-ProRule" id="PRU00282"/>
    </source>
</evidence>
<keyword evidence="8" id="KW-0496">Mitochondrion</keyword>
<dbReference type="EMBL" id="CAKOGP040002091">
    <property type="protein sequence ID" value="CAJ1961731.1"/>
    <property type="molecule type" value="Genomic_DNA"/>
</dbReference>
<dbReference type="AlphaFoldDB" id="A0AAD2PWR3"/>
<feature type="compositionally biased region" description="Polar residues" evidence="11">
    <location>
        <begin position="364"/>
        <end position="377"/>
    </location>
</feature>
<keyword evidence="6" id="KW-0999">Mitochondrion inner membrane</keyword>
<protein>
    <submittedName>
        <fullName evidence="13">Uncharacterized protein</fullName>
    </submittedName>
</protein>
<keyword evidence="12" id="KW-0732">Signal</keyword>
<proteinExistence type="inferred from homology"/>
<keyword evidence="14" id="KW-1185">Reference proteome</keyword>
<sequence>MTTSKSERILRFLFSFLSITSILAFHLPQQQNFHRSIHWQLHSSGKESKSKYVPDDTENGPINSKSLLEDADDSLRLQRFADQQQQEDDSAAMNRRLFMGAALLGSSAVVSNLPQDFASALAEEEFDKDGFGKLNWISTPVNKRTGVTVFDAEKLGYNVRFVTYLSRFLLVFDLDCQKWWYSKAAEIPRAASKDEVELVRLKQFGAFSASVEIGLQEYGGSDGPAKLMKSLVSRYCPDLAAVRKSREQLGLTKLTEDQELKEMREIKEARRQIALLFGLMEKNQPTEEINQLLAAIDNGSIKSVVVEDGGSGYAPGYGSPYVEFPPPKAGPDFKTATGRATLRPNGKILRLDVGNRGNGYQKPPTVTLSAPGATSDSDVPKGKAATAKAYIFKNGPNKGKIERFNLVDQGEGYKEGERIRVTISPPELSPENGGVTATANTVMELEVASIEVVDGGSGYAIETNIPIYVEPPPATAKVNLNDPYEARIIDRSQPLPKSLDPKLKKLILEPNDPNSLTSNVGKVAKNEGVGGAGGCIGRACYDRPVVACAKAQAETSSFSEFRNEIDAREAVDAEAKVVQKRIVNAVSAGADSQMKIPAFWNGGPSSSSAQLLTLIPAGIGLEYDQSLRRFVLSADTDFLEINKGSLVGTSNRPLDPEFGPRGRSPIERDVTLNLSSFLRFSLSGAICASGAHFLLTPLDVVKTKLQTDPENYPGVIRAFKKLAKEGGIEGFFAGWAPTFVGFFFWGSASYSTTELLRRYFVDALGPEARTLEVPIILLSSAIGAAFSTFIICPFESIRIRSVSQPDYGTNLFDVTARMVKEDGVSSLFSAVPPMLAKEIPFNTAKFLIFSLVSNVLYDAFPAAQEDIKLSLGVSLVSGMTGGLFAAIVSNPGDATISEMKKSQTKVGPIEAVKSLIDKGGYAMFFRGLPVRMAFYPLIVSMQFFAFDAIRLNLGIGSDDLKLYLDVLGGALNEGSVGPA</sequence>
<accession>A0AAD2PWR3</accession>
<reference evidence="13" key="1">
    <citation type="submission" date="2023-08" db="EMBL/GenBank/DDBJ databases">
        <authorList>
            <person name="Audoor S."/>
            <person name="Bilcke G."/>
        </authorList>
    </citation>
    <scope>NUCLEOTIDE SEQUENCE</scope>
</reference>
<evidence type="ECO:0000256" key="1">
    <source>
        <dbReference type="ARBA" id="ARBA00004448"/>
    </source>
</evidence>
<dbReference type="GO" id="GO:0005315">
    <property type="term" value="F:phosphate transmembrane transporter activity"/>
    <property type="evidence" value="ECO:0007669"/>
    <property type="project" value="InterPro"/>
</dbReference>
<comment type="similarity">
    <text evidence="2">Belongs to the mitochondrial carrier (TC 2.A.29) family.</text>
</comment>
<dbReference type="InterPro" id="IPR018108">
    <property type="entry name" value="MCP_transmembrane"/>
</dbReference>
<dbReference type="PANTHER" id="PTHR45671:SF12">
    <property type="entry name" value="MITOCHONDRIAL PHOSPHATE CARRIER PROTEIN"/>
    <property type="match status" value="1"/>
</dbReference>
<evidence type="ECO:0000256" key="12">
    <source>
        <dbReference type="SAM" id="SignalP"/>
    </source>
</evidence>
<keyword evidence="4 10" id="KW-0812">Transmembrane</keyword>
<gene>
    <name evidence="13" type="ORF">CYCCA115_LOCUS19343</name>
</gene>
<comment type="caution">
    <text evidence="13">The sequence shown here is derived from an EMBL/GenBank/DDBJ whole genome shotgun (WGS) entry which is preliminary data.</text>
</comment>
<evidence type="ECO:0000256" key="6">
    <source>
        <dbReference type="ARBA" id="ARBA00022792"/>
    </source>
</evidence>
<dbReference type="SUPFAM" id="SSF103506">
    <property type="entry name" value="Mitochondrial carrier"/>
    <property type="match status" value="1"/>
</dbReference>
<dbReference type="InterPro" id="IPR044677">
    <property type="entry name" value="SLC25A3/Pic2/Mir1-like"/>
</dbReference>
<feature type="signal peptide" evidence="12">
    <location>
        <begin position="1"/>
        <end position="24"/>
    </location>
</feature>
<dbReference type="Gene3D" id="1.50.40.10">
    <property type="entry name" value="Mitochondrial carrier domain"/>
    <property type="match status" value="2"/>
</dbReference>
<feature type="repeat" description="Solcar" evidence="10">
    <location>
        <begin position="771"/>
        <end position="855"/>
    </location>
</feature>
<evidence type="ECO:0000256" key="3">
    <source>
        <dbReference type="ARBA" id="ARBA00022448"/>
    </source>
</evidence>
<dbReference type="PROSITE" id="PS50920">
    <property type="entry name" value="SOLCAR"/>
    <property type="match status" value="3"/>
</dbReference>
<keyword evidence="7" id="KW-1133">Transmembrane helix</keyword>
<keyword evidence="5" id="KW-0677">Repeat</keyword>